<reference evidence="6 7" key="1">
    <citation type="submission" date="2019-05" db="EMBL/GenBank/DDBJ databases">
        <title>The Complete Genome Sequence of the n-alkane-degrading Desulfoglaeba alkanexedens ALDC reveals multiple alkylsuccinate synthase gene clusters.</title>
        <authorList>
            <person name="Callaghan A.V."/>
            <person name="Davidova I.A."/>
            <person name="Duncan K.E."/>
            <person name="Morris B."/>
            <person name="McInerney M.J."/>
        </authorList>
    </citation>
    <scope>NUCLEOTIDE SEQUENCE [LARGE SCALE GENOMIC DNA]</scope>
    <source>
        <strain evidence="6 7">ALDC</strain>
    </source>
</reference>
<dbReference type="GO" id="GO:0051287">
    <property type="term" value="F:NAD binding"/>
    <property type="evidence" value="ECO:0007669"/>
    <property type="project" value="InterPro"/>
</dbReference>
<sequence length="327" mass="36219">MERCRIVVTFGMDEEEKALLFKTMPEGASFSFLSELNDEDRKKVLQTADVLFSWNPPKELAKDEYPLLTRLRFLQLLSAGADHVPFDDIPEGVVIASNVGAYAEPMAEHVLAMVLALAKQLLKNHNKLAHGEFNQFEINKMVSGSKVAIIGFGGIGKAAAKLFRCLGCKIYAINSSGRTQEAVDFIGTLKDLDFVLKESDIAVLSIALNKRTSNLIGRHELELMKSDAILVNVARAALIDEAALFEHLVNNPHFKAGIDAWWIEPFSTGTFKMDHPFCGLPNFIGSPHNSAMVPGVIERAVESAALNVRHFIQDKPIRGIVSREQYR</sequence>
<dbReference type="GO" id="GO:0005829">
    <property type="term" value="C:cytosol"/>
    <property type="evidence" value="ECO:0007669"/>
    <property type="project" value="TreeGrafter"/>
</dbReference>
<reference evidence="6 7" key="2">
    <citation type="submission" date="2019-05" db="EMBL/GenBank/DDBJ databases">
        <authorList>
            <person name="Suflita J.M."/>
            <person name="Marks C.R."/>
        </authorList>
    </citation>
    <scope>NUCLEOTIDE SEQUENCE [LARGE SCALE GENOMIC DNA]</scope>
    <source>
        <strain evidence="6 7">ALDC</strain>
    </source>
</reference>
<evidence type="ECO:0000313" key="6">
    <source>
        <dbReference type="EMBL" id="QCQ23378.1"/>
    </source>
</evidence>
<dbReference type="InterPro" id="IPR050223">
    <property type="entry name" value="D-isomer_2-hydroxyacid_DH"/>
</dbReference>
<gene>
    <name evidence="6" type="ORF">FDQ92_00400</name>
</gene>
<dbReference type="Proteomes" id="UP000298602">
    <property type="component" value="Chromosome"/>
</dbReference>
<dbReference type="Pfam" id="PF00389">
    <property type="entry name" value="2-Hacid_dh"/>
    <property type="match status" value="1"/>
</dbReference>
<dbReference type="SUPFAM" id="SSF51735">
    <property type="entry name" value="NAD(P)-binding Rossmann-fold domains"/>
    <property type="match status" value="1"/>
</dbReference>
<dbReference type="GO" id="GO:0030267">
    <property type="term" value="F:glyoxylate reductase (NADPH) activity"/>
    <property type="evidence" value="ECO:0007669"/>
    <property type="project" value="TreeGrafter"/>
</dbReference>
<dbReference type="InterPro" id="IPR036291">
    <property type="entry name" value="NAD(P)-bd_dom_sf"/>
</dbReference>
<name>A0A4P8L5U5_9BACT</name>
<feature type="domain" description="D-isomer specific 2-hydroxyacid dehydrogenase catalytic" evidence="4">
    <location>
        <begin position="13"/>
        <end position="321"/>
    </location>
</feature>
<dbReference type="CDD" id="cd12165">
    <property type="entry name" value="2-Hacid_dh_6"/>
    <property type="match status" value="1"/>
</dbReference>
<dbReference type="InterPro" id="IPR006140">
    <property type="entry name" value="D-isomer_DH_NAD-bd"/>
</dbReference>
<keyword evidence="2" id="KW-0520">NAD</keyword>
<feature type="domain" description="D-isomer specific 2-hydroxyacid dehydrogenase NAD-binding" evidence="5">
    <location>
        <begin position="111"/>
        <end position="289"/>
    </location>
</feature>
<dbReference type="OrthoDB" id="9793626at2"/>
<dbReference type="InterPro" id="IPR006139">
    <property type="entry name" value="D-isomer_2_OHA_DH_cat_dom"/>
</dbReference>
<evidence type="ECO:0000256" key="1">
    <source>
        <dbReference type="ARBA" id="ARBA00023002"/>
    </source>
</evidence>
<dbReference type="SUPFAM" id="SSF52283">
    <property type="entry name" value="Formate/glycerate dehydrogenase catalytic domain-like"/>
    <property type="match status" value="1"/>
</dbReference>
<dbReference type="Gene3D" id="3.40.50.720">
    <property type="entry name" value="NAD(P)-binding Rossmann-like Domain"/>
    <property type="match status" value="2"/>
</dbReference>
<comment type="similarity">
    <text evidence="3">Belongs to the D-isomer specific 2-hydroxyacid dehydrogenase family.</text>
</comment>
<dbReference type="PANTHER" id="PTHR10996">
    <property type="entry name" value="2-HYDROXYACID DEHYDROGENASE-RELATED"/>
    <property type="match status" value="1"/>
</dbReference>
<keyword evidence="7" id="KW-1185">Reference proteome</keyword>
<dbReference type="PANTHER" id="PTHR10996:SF178">
    <property type="entry name" value="2-HYDROXYACID DEHYDROGENASE YGL185C-RELATED"/>
    <property type="match status" value="1"/>
</dbReference>
<evidence type="ECO:0000259" key="4">
    <source>
        <dbReference type="Pfam" id="PF00389"/>
    </source>
</evidence>
<evidence type="ECO:0000259" key="5">
    <source>
        <dbReference type="Pfam" id="PF02826"/>
    </source>
</evidence>
<evidence type="ECO:0000313" key="7">
    <source>
        <dbReference type="Proteomes" id="UP000298602"/>
    </source>
</evidence>
<organism evidence="6 7">
    <name type="scientific">Desulfoglaeba alkanexedens ALDC</name>
    <dbReference type="NCBI Taxonomy" id="980445"/>
    <lineage>
        <taxon>Bacteria</taxon>
        <taxon>Pseudomonadati</taxon>
        <taxon>Thermodesulfobacteriota</taxon>
        <taxon>Syntrophobacteria</taxon>
        <taxon>Syntrophobacterales</taxon>
        <taxon>Syntrophobacteraceae</taxon>
        <taxon>Desulfoglaeba</taxon>
    </lineage>
</organism>
<dbReference type="KEGG" id="dax:FDQ92_00400"/>
<dbReference type="AlphaFoldDB" id="A0A4P8L5U5"/>
<proteinExistence type="inferred from homology"/>
<evidence type="ECO:0000256" key="3">
    <source>
        <dbReference type="RuleBase" id="RU003719"/>
    </source>
</evidence>
<accession>A0A4P8L5U5</accession>
<keyword evidence="1 3" id="KW-0560">Oxidoreductase</keyword>
<dbReference type="GO" id="GO:0016618">
    <property type="term" value="F:hydroxypyruvate reductase [NAD(P)H] activity"/>
    <property type="evidence" value="ECO:0007669"/>
    <property type="project" value="TreeGrafter"/>
</dbReference>
<protein>
    <submittedName>
        <fullName evidence="6">Hydroxyacid dehydrogenase</fullName>
    </submittedName>
</protein>
<dbReference type="EMBL" id="CP040098">
    <property type="protein sequence ID" value="QCQ23378.1"/>
    <property type="molecule type" value="Genomic_DNA"/>
</dbReference>
<dbReference type="Pfam" id="PF02826">
    <property type="entry name" value="2-Hacid_dh_C"/>
    <property type="match status" value="1"/>
</dbReference>
<evidence type="ECO:0000256" key="2">
    <source>
        <dbReference type="ARBA" id="ARBA00023027"/>
    </source>
</evidence>